<protein>
    <submittedName>
        <fullName evidence="5">HAD-IA family hydrolase</fullName>
    </submittedName>
</protein>
<organism evidence="5 6">
    <name type="scientific">Pseudaeromonas paramecii</name>
    <dbReference type="NCBI Taxonomy" id="2138166"/>
    <lineage>
        <taxon>Bacteria</taxon>
        <taxon>Pseudomonadati</taxon>
        <taxon>Pseudomonadota</taxon>
        <taxon>Gammaproteobacteria</taxon>
        <taxon>Aeromonadales</taxon>
        <taxon>Aeromonadaceae</taxon>
        <taxon>Pseudaeromonas</taxon>
    </lineage>
</organism>
<dbReference type="PANTHER" id="PTHR43434">
    <property type="entry name" value="PHOSPHOGLYCOLATE PHOSPHATASE"/>
    <property type="match status" value="1"/>
</dbReference>
<dbReference type="EMBL" id="BAABFC010000007">
    <property type="protein sequence ID" value="GAA4495754.1"/>
    <property type="molecule type" value="Genomic_DNA"/>
</dbReference>
<accession>A0ABP8Q3P3</accession>
<keyword evidence="3" id="KW-0460">Magnesium</keyword>
<dbReference type="NCBIfam" id="TIGR01509">
    <property type="entry name" value="HAD-SF-IA-v3"/>
    <property type="match status" value="1"/>
</dbReference>
<keyword evidence="6" id="KW-1185">Reference proteome</keyword>
<dbReference type="GO" id="GO:0016787">
    <property type="term" value="F:hydrolase activity"/>
    <property type="evidence" value="ECO:0007669"/>
    <property type="project" value="UniProtKB-KW"/>
</dbReference>
<evidence type="ECO:0000256" key="3">
    <source>
        <dbReference type="ARBA" id="ARBA00022842"/>
    </source>
</evidence>
<dbReference type="Gene3D" id="3.40.50.1000">
    <property type="entry name" value="HAD superfamily/HAD-like"/>
    <property type="match status" value="1"/>
</dbReference>
<dbReference type="Proteomes" id="UP001501321">
    <property type="component" value="Unassembled WGS sequence"/>
</dbReference>
<name>A0ABP8Q3P3_9GAMM</name>
<reference evidence="6" key="1">
    <citation type="journal article" date="2019" name="Int. J. Syst. Evol. Microbiol.">
        <title>The Global Catalogue of Microorganisms (GCM) 10K type strain sequencing project: providing services to taxonomists for standard genome sequencing and annotation.</title>
        <authorList>
            <consortium name="The Broad Institute Genomics Platform"/>
            <consortium name="The Broad Institute Genome Sequencing Center for Infectious Disease"/>
            <person name="Wu L."/>
            <person name="Ma J."/>
        </authorList>
    </citation>
    <scope>NUCLEOTIDE SEQUENCE [LARGE SCALE GENOMIC DNA]</scope>
    <source>
        <strain evidence="6">JCM 32226</strain>
    </source>
</reference>
<dbReference type="RefSeq" id="WP_345010602.1">
    <property type="nucleotide sequence ID" value="NZ_BAABFC010000007.1"/>
</dbReference>
<keyword evidence="4" id="KW-0119">Carbohydrate metabolism</keyword>
<keyword evidence="1" id="KW-0479">Metal-binding</keyword>
<gene>
    <name evidence="5" type="ORF">GCM10023095_09520</name>
</gene>
<dbReference type="PANTHER" id="PTHR43434:SF23">
    <property type="entry name" value="PHOSPHOGLYCOLATE PHOSPHATASE"/>
    <property type="match status" value="1"/>
</dbReference>
<dbReference type="InterPro" id="IPR036412">
    <property type="entry name" value="HAD-like_sf"/>
</dbReference>
<evidence type="ECO:0000256" key="4">
    <source>
        <dbReference type="ARBA" id="ARBA00023277"/>
    </source>
</evidence>
<dbReference type="Gene3D" id="1.10.150.240">
    <property type="entry name" value="Putative phosphatase, domain 2"/>
    <property type="match status" value="1"/>
</dbReference>
<evidence type="ECO:0000313" key="6">
    <source>
        <dbReference type="Proteomes" id="UP001501321"/>
    </source>
</evidence>
<dbReference type="InterPro" id="IPR050155">
    <property type="entry name" value="HAD-like_hydrolase_sf"/>
</dbReference>
<comment type="caution">
    <text evidence="5">The sequence shown here is derived from an EMBL/GenBank/DDBJ whole genome shotgun (WGS) entry which is preliminary data.</text>
</comment>
<dbReference type="SUPFAM" id="SSF56784">
    <property type="entry name" value="HAD-like"/>
    <property type="match status" value="1"/>
</dbReference>
<dbReference type="NCBIfam" id="TIGR01549">
    <property type="entry name" value="HAD-SF-IA-v1"/>
    <property type="match status" value="1"/>
</dbReference>
<keyword evidence="2 5" id="KW-0378">Hydrolase</keyword>
<dbReference type="Pfam" id="PF13419">
    <property type="entry name" value="HAD_2"/>
    <property type="match status" value="1"/>
</dbReference>
<proteinExistence type="predicted"/>
<dbReference type="InterPro" id="IPR023214">
    <property type="entry name" value="HAD_sf"/>
</dbReference>
<evidence type="ECO:0000256" key="1">
    <source>
        <dbReference type="ARBA" id="ARBA00022723"/>
    </source>
</evidence>
<evidence type="ECO:0000313" key="5">
    <source>
        <dbReference type="EMBL" id="GAA4495754.1"/>
    </source>
</evidence>
<dbReference type="InterPro" id="IPR023198">
    <property type="entry name" value="PGP-like_dom2"/>
</dbReference>
<dbReference type="SFLD" id="SFLDS00003">
    <property type="entry name" value="Haloacid_Dehalogenase"/>
    <property type="match status" value="1"/>
</dbReference>
<sequence length="221" mass="24116">MSHFAAVLFDLDGTLLDTAPDLGAAVNHVLHTQGQAPLAEAHIRRIASDGALGLLKAGFGEEQLAQLDTPSLRQALLDHYAAHLYEGTRPYPGMVEFIAWLNRHAIPWGIVTNKPAFLTEPLMAQVTELPGCGVIVSADTLPVRKPHPDPLLFACRQLAVDPKQSLYVGDHVRDIEAGRAAGMQTAIAGWGYLDPDESLSDWQADHCFADVQSLHHWLRQP</sequence>
<dbReference type="SFLD" id="SFLDG01135">
    <property type="entry name" value="C1.5.6:_HAD__Beta-PGM__Phospha"/>
    <property type="match status" value="1"/>
</dbReference>
<evidence type="ECO:0000256" key="2">
    <source>
        <dbReference type="ARBA" id="ARBA00022801"/>
    </source>
</evidence>
<dbReference type="SFLD" id="SFLDG01129">
    <property type="entry name" value="C1.5:_HAD__Beta-PGM__Phosphata"/>
    <property type="match status" value="1"/>
</dbReference>
<dbReference type="InterPro" id="IPR041492">
    <property type="entry name" value="HAD_2"/>
</dbReference>
<dbReference type="PRINTS" id="PR00413">
    <property type="entry name" value="HADHALOGNASE"/>
</dbReference>
<dbReference type="InterPro" id="IPR006439">
    <property type="entry name" value="HAD-SF_hydro_IA"/>
</dbReference>